<proteinExistence type="inferred from homology"/>
<gene>
    <name evidence="4" type="ORF">A3F83_15845</name>
</gene>
<evidence type="ECO:0000256" key="1">
    <source>
        <dbReference type="ARBA" id="ARBA00043967"/>
    </source>
</evidence>
<dbReference type="InterPro" id="IPR045595">
    <property type="entry name" value="SufBD_N"/>
</dbReference>
<dbReference type="InterPro" id="IPR000825">
    <property type="entry name" value="SUF_FeS_clus_asmbl_SufBD_core"/>
</dbReference>
<dbReference type="PANTHER" id="PTHR43575">
    <property type="entry name" value="PROTEIN ABCI7, CHLOROPLASTIC"/>
    <property type="match status" value="1"/>
</dbReference>
<evidence type="ECO:0000313" key="4">
    <source>
        <dbReference type="EMBL" id="OGG05287.1"/>
    </source>
</evidence>
<dbReference type="STRING" id="1817867.A3F83_15845"/>
<dbReference type="EMBL" id="MFIX01000068">
    <property type="protein sequence ID" value="OGG05287.1"/>
    <property type="molecule type" value="Genomic_DNA"/>
</dbReference>
<dbReference type="InterPro" id="IPR011542">
    <property type="entry name" value="SUF_FeS_clus_asmbl_SufD"/>
</dbReference>
<evidence type="ECO:0000259" key="3">
    <source>
        <dbReference type="Pfam" id="PF19295"/>
    </source>
</evidence>
<comment type="similarity">
    <text evidence="1">Belongs to the iron-sulfur cluster assembly SufBD family.</text>
</comment>
<dbReference type="InterPro" id="IPR037284">
    <property type="entry name" value="SUF_FeS_clus_asmbl_SufBD_sf"/>
</dbReference>
<sequence>MVTTSTANDKLETLAGADPSWLADLRRLAWERYQVLDFPQGREEHWRYTDLSLLDLDSYEIPSDKDEPEIGKLPAKASSALALKGTGSTGKIVHVDGSRFSSTLSREAESAGVILTDIETAAVEHKDLLRPRLGQLIGPKDVFSASNLALHRGGTFLYVPSGVRLSAPLQALHWLTLEGALVQPRTVVVVEPGAQVIFNDIYSSENLGRPSLVNPVTEVFIGREAEVGWVTWQDWGRGVRQISTVKAHLGANAKLNTLLVTLGGDYSRTWKECVMAGEGAESIMLGLYFSHLDQKFEHWTMQDHAAPHTRSDLLYKGALADRSRTVYYGTIRVRNEARKTDAYQANRNLTLSPQAKADTNPQLEIETNDVRCTHGATVGRVNDEHLFYLMSRGLSRSAAERLLIFGFFNEVLERVEWSGMKELLAEAIHNKLEGGK</sequence>
<dbReference type="PANTHER" id="PTHR43575:SF1">
    <property type="entry name" value="PROTEIN ABCI7, CHLOROPLASTIC"/>
    <property type="match status" value="1"/>
</dbReference>
<dbReference type="Proteomes" id="UP000179129">
    <property type="component" value="Unassembled WGS sequence"/>
</dbReference>
<dbReference type="NCBIfam" id="TIGR01981">
    <property type="entry name" value="sufD"/>
    <property type="match status" value="1"/>
</dbReference>
<reference evidence="4 5" key="1">
    <citation type="journal article" date="2016" name="Nat. Commun.">
        <title>Thousands of microbial genomes shed light on interconnected biogeochemical processes in an aquifer system.</title>
        <authorList>
            <person name="Anantharaman K."/>
            <person name="Brown C.T."/>
            <person name="Hug L.A."/>
            <person name="Sharon I."/>
            <person name="Castelle C.J."/>
            <person name="Probst A.J."/>
            <person name="Thomas B.C."/>
            <person name="Singh A."/>
            <person name="Wilkins M.J."/>
            <person name="Karaoz U."/>
            <person name="Brodie E.L."/>
            <person name="Williams K.H."/>
            <person name="Hubbard S.S."/>
            <person name="Banfield J.F."/>
        </authorList>
    </citation>
    <scope>NUCLEOTIDE SEQUENCE [LARGE SCALE GENOMIC DNA]</scope>
</reference>
<name>A0A1F5YZA3_9BACT</name>
<feature type="domain" description="SUF system FeS cluster assembly SufBD core" evidence="2">
    <location>
        <begin position="178"/>
        <end position="407"/>
    </location>
</feature>
<evidence type="ECO:0000259" key="2">
    <source>
        <dbReference type="Pfam" id="PF01458"/>
    </source>
</evidence>
<dbReference type="GO" id="GO:0016226">
    <property type="term" value="P:iron-sulfur cluster assembly"/>
    <property type="evidence" value="ECO:0007669"/>
    <property type="project" value="InterPro"/>
</dbReference>
<dbReference type="AlphaFoldDB" id="A0A1F5YZA3"/>
<organism evidence="4 5">
    <name type="scientific">Candidatus Glassbacteria bacterium RIFCSPLOWO2_12_FULL_58_11</name>
    <dbReference type="NCBI Taxonomy" id="1817867"/>
    <lineage>
        <taxon>Bacteria</taxon>
        <taxon>Candidatus Glassiibacteriota</taxon>
    </lineage>
</organism>
<dbReference type="Pfam" id="PF19295">
    <property type="entry name" value="SufBD_N"/>
    <property type="match status" value="1"/>
</dbReference>
<evidence type="ECO:0000313" key="5">
    <source>
        <dbReference type="Proteomes" id="UP000179129"/>
    </source>
</evidence>
<comment type="caution">
    <text evidence="4">The sequence shown here is derived from an EMBL/GenBank/DDBJ whole genome shotgun (WGS) entry which is preliminary data.</text>
</comment>
<feature type="domain" description="SUF system FeS cluster assembly SufBD N-terminal" evidence="3">
    <location>
        <begin position="14"/>
        <end position="170"/>
    </location>
</feature>
<dbReference type="SUPFAM" id="SSF101960">
    <property type="entry name" value="Stabilizer of iron transporter SufD"/>
    <property type="match status" value="1"/>
</dbReference>
<accession>A0A1F5YZA3</accession>
<protein>
    <submittedName>
        <fullName evidence="4">Fe-S cluster assembly protein SufD</fullName>
    </submittedName>
</protein>
<dbReference type="Pfam" id="PF01458">
    <property type="entry name" value="SUFBD_core"/>
    <property type="match status" value="1"/>
</dbReference>
<dbReference type="InterPro" id="IPR055346">
    <property type="entry name" value="Fe-S_cluster_assembly_SufBD"/>
</dbReference>